<feature type="transmembrane region" description="Helical" evidence="5">
    <location>
        <begin position="26"/>
        <end position="56"/>
    </location>
</feature>
<dbReference type="AlphaFoldDB" id="A0A1G6G2E2"/>
<protein>
    <recommendedName>
        <fullName evidence="6">O-antigen ligase-related domain-containing protein</fullName>
    </recommendedName>
</protein>
<keyword evidence="4 5" id="KW-0472">Membrane</keyword>
<feature type="transmembrane region" description="Helical" evidence="5">
    <location>
        <begin position="226"/>
        <end position="257"/>
    </location>
</feature>
<feature type="transmembrane region" description="Helical" evidence="5">
    <location>
        <begin position="103"/>
        <end position="125"/>
    </location>
</feature>
<dbReference type="PANTHER" id="PTHR37422:SF13">
    <property type="entry name" value="LIPOPOLYSACCHARIDE BIOSYNTHESIS PROTEIN PA4999-RELATED"/>
    <property type="match status" value="1"/>
</dbReference>
<evidence type="ECO:0000259" key="6">
    <source>
        <dbReference type="Pfam" id="PF04932"/>
    </source>
</evidence>
<evidence type="ECO:0000313" key="8">
    <source>
        <dbReference type="Proteomes" id="UP000183670"/>
    </source>
</evidence>
<dbReference type="PANTHER" id="PTHR37422">
    <property type="entry name" value="TEICHURONIC ACID BIOSYNTHESIS PROTEIN TUAE"/>
    <property type="match status" value="1"/>
</dbReference>
<name>A0A1G6G2E2_BACOV</name>
<feature type="transmembrane region" description="Helical" evidence="5">
    <location>
        <begin position="421"/>
        <end position="438"/>
    </location>
</feature>
<evidence type="ECO:0000313" key="7">
    <source>
        <dbReference type="EMBL" id="SDB76039.1"/>
    </source>
</evidence>
<dbReference type="InterPro" id="IPR051533">
    <property type="entry name" value="WaaL-like"/>
</dbReference>
<keyword evidence="3 5" id="KW-1133">Transmembrane helix</keyword>
<dbReference type="EMBL" id="FMYE01000006">
    <property type="protein sequence ID" value="SDB76039.1"/>
    <property type="molecule type" value="Genomic_DNA"/>
</dbReference>
<accession>A0A1G6G2E2</accession>
<dbReference type="InterPro" id="IPR007016">
    <property type="entry name" value="O-antigen_ligase-rel_domated"/>
</dbReference>
<sequence>MLIFIQLFVLFLGILMFKLKLEYKIAIFFFSVICLDAAIIRFIPFGGAKFFLSMCFIGSELPRIKRRIKLLKMKKVLPLVLMMMLATIVLAINSAHYQSFIQFLRLVIVELIAKYFVICYAFIVISCPRQFKPSFKAAYVGLLILTTFGIINLITKYAIWIDINYQGMEGGTLGDLGRKFVEADRFRVQAMFQNPFNYGYICILMSLFFLYGYLNKIILKKRFYIAQFCCLFGIVLCGCRTVVLCYIVGLLLFVYNAFSLKKWLGKALVVVIVLLLSLPFIPNIDKYTSLFAKAFDTSTIAYGNEVGGSSIGMRIVQFTAVLYHIKDHLLFGRGKDFFSIDLGFGEEGTKTLIDKDLLGLESVLMNLLLERGIVGVLFWCIFYGTLLFWAIKLRKYDKYTYSLCFSLLIVYLAFSNMTGELNSVFPTLLLIGGCLRILKEKSMTYEV</sequence>
<reference evidence="7 8" key="1">
    <citation type="submission" date="2016-10" db="EMBL/GenBank/DDBJ databases">
        <authorList>
            <person name="de Groot N.N."/>
        </authorList>
    </citation>
    <scope>NUCLEOTIDE SEQUENCE [LARGE SCALE GENOMIC DNA]</scope>
    <source>
        <strain evidence="7 8">NLAE-zl-C500</strain>
    </source>
</reference>
<proteinExistence type="predicted"/>
<gene>
    <name evidence="7" type="ORF">SAMN05192581_100625</name>
</gene>
<dbReference type="RefSeq" id="WP_074556985.1">
    <property type="nucleotide sequence ID" value="NZ_FMYE01000006.1"/>
</dbReference>
<feature type="transmembrane region" description="Helical" evidence="5">
    <location>
        <begin position="372"/>
        <end position="391"/>
    </location>
</feature>
<comment type="subcellular location">
    <subcellularLocation>
        <location evidence="1">Membrane</location>
        <topology evidence="1">Multi-pass membrane protein</topology>
    </subcellularLocation>
</comment>
<evidence type="ECO:0000256" key="5">
    <source>
        <dbReference type="SAM" id="Phobius"/>
    </source>
</evidence>
<feature type="transmembrane region" description="Helical" evidence="5">
    <location>
        <begin position="76"/>
        <end position="97"/>
    </location>
</feature>
<evidence type="ECO:0000256" key="4">
    <source>
        <dbReference type="ARBA" id="ARBA00023136"/>
    </source>
</evidence>
<feature type="transmembrane region" description="Helical" evidence="5">
    <location>
        <begin position="263"/>
        <end position="281"/>
    </location>
</feature>
<feature type="transmembrane region" description="Helical" evidence="5">
    <location>
        <begin position="196"/>
        <end position="214"/>
    </location>
</feature>
<organism evidence="7 8">
    <name type="scientific">Bacteroides ovatus</name>
    <dbReference type="NCBI Taxonomy" id="28116"/>
    <lineage>
        <taxon>Bacteria</taxon>
        <taxon>Pseudomonadati</taxon>
        <taxon>Bacteroidota</taxon>
        <taxon>Bacteroidia</taxon>
        <taxon>Bacteroidales</taxon>
        <taxon>Bacteroidaceae</taxon>
        <taxon>Bacteroides</taxon>
    </lineage>
</organism>
<keyword evidence="2 5" id="KW-0812">Transmembrane</keyword>
<feature type="transmembrane region" description="Helical" evidence="5">
    <location>
        <begin position="137"/>
        <end position="159"/>
    </location>
</feature>
<evidence type="ECO:0000256" key="1">
    <source>
        <dbReference type="ARBA" id="ARBA00004141"/>
    </source>
</evidence>
<evidence type="ECO:0000256" key="3">
    <source>
        <dbReference type="ARBA" id="ARBA00022989"/>
    </source>
</evidence>
<dbReference type="GO" id="GO:0016020">
    <property type="term" value="C:membrane"/>
    <property type="evidence" value="ECO:0007669"/>
    <property type="project" value="UniProtKB-SubCell"/>
</dbReference>
<dbReference type="Pfam" id="PF04932">
    <property type="entry name" value="Wzy_C"/>
    <property type="match status" value="1"/>
</dbReference>
<feature type="domain" description="O-antigen ligase-related" evidence="6">
    <location>
        <begin position="228"/>
        <end position="380"/>
    </location>
</feature>
<dbReference type="Proteomes" id="UP000183670">
    <property type="component" value="Unassembled WGS sequence"/>
</dbReference>
<evidence type="ECO:0000256" key="2">
    <source>
        <dbReference type="ARBA" id="ARBA00022692"/>
    </source>
</evidence>